<dbReference type="GO" id="GO:0006886">
    <property type="term" value="P:intracellular protein transport"/>
    <property type="evidence" value="ECO:0007669"/>
    <property type="project" value="UniProtKB-UniRule"/>
</dbReference>
<organism evidence="2 3">
    <name type="scientific">Trifolium subterraneum</name>
    <name type="common">Subterranean clover</name>
    <dbReference type="NCBI Taxonomy" id="3900"/>
    <lineage>
        <taxon>Eukaryota</taxon>
        <taxon>Viridiplantae</taxon>
        <taxon>Streptophyta</taxon>
        <taxon>Embryophyta</taxon>
        <taxon>Tracheophyta</taxon>
        <taxon>Spermatophyta</taxon>
        <taxon>Magnoliopsida</taxon>
        <taxon>eudicotyledons</taxon>
        <taxon>Gunneridae</taxon>
        <taxon>Pentapetalae</taxon>
        <taxon>rosids</taxon>
        <taxon>fabids</taxon>
        <taxon>Fabales</taxon>
        <taxon>Fabaceae</taxon>
        <taxon>Papilionoideae</taxon>
        <taxon>50 kb inversion clade</taxon>
        <taxon>NPAAA clade</taxon>
        <taxon>Hologalegina</taxon>
        <taxon>IRL clade</taxon>
        <taxon>Trifolieae</taxon>
        <taxon>Trifolium</taxon>
    </lineage>
</organism>
<dbReference type="GO" id="GO:0071439">
    <property type="term" value="C:clathrin complex"/>
    <property type="evidence" value="ECO:0007669"/>
    <property type="project" value="TreeGrafter"/>
</dbReference>
<dbReference type="SMART" id="SM00299">
    <property type="entry name" value="CLH"/>
    <property type="match status" value="1"/>
</dbReference>
<feature type="repeat" description="CHCR" evidence="1">
    <location>
        <begin position="112"/>
        <end position="256"/>
    </location>
</feature>
<evidence type="ECO:0000313" key="2">
    <source>
        <dbReference type="EMBL" id="GAU31725.1"/>
    </source>
</evidence>
<accession>A0A2Z6N774</accession>
<dbReference type="Proteomes" id="UP000242715">
    <property type="component" value="Unassembled WGS sequence"/>
</dbReference>
<dbReference type="GO" id="GO:0009506">
    <property type="term" value="C:plasmodesma"/>
    <property type="evidence" value="ECO:0007669"/>
    <property type="project" value="TreeGrafter"/>
</dbReference>
<dbReference type="PANTHER" id="PTHR10292:SF34">
    <property type="entry name" value="CLATHRIN HEAVY CHAIN 1-RELATED"/>
    <property type="match status" value="1"/>
</dbReference>
<dbReference type="AlphaFoldDB" id="A0A2Z6N774"/>
<proteinExistence type="predicted"/>
<dbReference type="InterPro" id="IPR055358">
    <property type="entry name" value="CHCR"/>
</dbReference>
<protein>
    <submittedName>
        <fullName evidence="2">Uncharacterized protein</fullName>
    </submittedName>
</protein>
<dbReference type="EMBL" id="DF973466">
    <property type="protein sequence ID" value="GAU31725.1"/>
    <property type="molecule type" value="Genomic_DNA"/>
</dbReference>
<dbReference type="GO" id="GO:0006898">
    <property type="term" value="P:receptor-mediated endocytosis"/>
    <property type="evidence" value="ECO:0007669"/>
    <property type="project" value="TreeGrafter"/>
</dbReference>
<dbReference type="InterPro" id="IPR016024">
    <property type="entry name" value="ARM-type_fold"/>
</dbReference>
<sequence>MANASAPNSKDKTSTSVPVEDEQIPSWLQYYDTLLSRGKLDSFESLKLSRLVVNRNKQNLLGKWLAEDKLECTEELGDFVKVGYTLDYLFLLKTILRTDAQGALDFALLMLRMEGGCPIDYNTITDMFLQRNLIREATAFLLDVLKADLPEHGHLQTKVLEINLRTFPNVADAILAKGMFSHYDRPHIAKLCEKAGLFIRALQDPVIHLKYIEVAVKTGHIKEVERVTRESNYYDAVKTMNFLMKTNLPNAQPLINVCDRFGFVTHLTHYLYTKNMLHHVEEYVQKVNPRNAPLVVGQ</sequence>
<feature type="non-terminal residue" evidence="2">
    <location>
        <position position="298"/>
    </location>
</feature>
<keyword evidence="3" id="KW-1185">Reference proteome</keyword>
<dbReference type="SUPFAM" id="SSF48371">
    <property type="entry name" value="ARM repeat"/>
    <property type="match status" value="2"/>
</dbReference>
<name>A0A2Z6N774_TRISU</name>
<dbReference type="GO" id="GO:0032051">
    <property type="term" value="F:clathrin light chain binding"/>
    <property type="evidence" value="ECO:0007669"/>
    <property type="project" value="TreeGrafter"/>
</dbReference>
<dbReference type="GO" id="GO:0009507">
    <property type="term" value="C:chloroplast"/>
    <property type="evidence" value="ECO:0007669"/>
    <property type="project" value="TreeGrafter"/>
</dbReference>
<evidence type="ECO:0000256" key="1">
    <source>
        <dbReference type="PROSITE-ProRule" id="PRU01006"/>
    </source>
</evidence>
<dbReference type="PROSITE" id="PS50236">
    <property type="entry name" value="CHCR"/>
    <property type="match status" value="1"/>
</dbReference>
<evidence type="ECO:0000313" key="3">
    <source>
        <dbReference type="Proteomes" id="UP000242715"/>
    </source>
</evidence>
<dbReference type="OrthoDB" id="1436472at2759"/>
<dbReference type="GO" id="GO:0005886">
    <property type="term" value="C:plasma membrane"/>
    <property type="evidence" value="ECO:0007669"/>
    <property type="project" value="TreeGrafter"/>
</dbReference>
<gene>
    <name evidence="2" type="ORF">TSUD_215260</name>
</gene>
<dbReference type="InterPro" id="IPR000547">
    <property type="entry name" value="Clathrin_H-chain/VPS_repeat"/>
</dbReference>
<dbReference type="PANTHER" id="PTHR10292">
    <property type="entry name" value="CLATHRIN HEAVY CHAIN RELATED"/>
    <property type="match status" value="1"/>
</dbReference>
<dbReference type="Gene3D" id="1.25.40.30">
    <property type="match status" value="1"/>
</dbReference>
<dbReference type="Pfam" id="PF00637">
    <property type="entry name" value="Clathrin"/>
    <property type="match status" value="2"/>
</dbReference>
<dbReference type="InterPro" id="IPR012331">
    <property type="entry name" value="Clathrin_H-chain_linker"/>
</dbReference>
<reference evidence="3" key="1">
    <citation type="journal article" date="2017" name="Front. Plant Sci.">
        <title>Climate Clever Clovers: New Paradigm to Reduce the Environmental Footprint of Ruminants by Breeding Low Methanogenic Forages Utilizing Haplotype Variation.</title>
        <authorList>
            <person name="Kaur P."/>
            <person name="Appels R."/>
            <person name="Bayer P.E."/>
            <person name="Keeble-Gagnere G."/>
            <person name="Wang J."/>
            <person name="Hirakawa H."/>
            <person name="Shirasawa K."/>
            <person name="Vercoe P."/>
            <person name="Stefanova K."/>
            <person name="Durmic Z."/>
            <person name="Nichols P."/>
            <person name="Revell C."/>
            <person name="Isobe S.N."/>
            <person name="Edwards D."/>
            <person name="Erskine W."/>
        </authorList>
    </citation>
    <scope>NUCLEOTIDE SEQUENCE [LARGE SCALE GENOMIC DNA]</scope>
    <source>
        <strain evidence="3">cv. Daliak</strain>
    </source>
</reference>
<dbReference type="GO" id="GO:0005794">
    <property type="term" value="C:Golgi apparatus"/>
    <property type="evidence" value="ECO:0007669"/>
    <property type="project" value="TreeGrafter"/>
</dbReference>